<evidence type="ECO:0000256" key="5">
    <source>
        <dbReference type="ARBA" id="ARBA00022989"/>
    </source>
</evidence>
<name>A0A1L6MY58_9BACT</name>
<dbReference type="InterPro" id="IPR005807">
    <property type="entry name" value="SecE_bac"/>
</dbReference>
<reference evidence="9 10" key="1">
    <citation type="submission" date="2016-08" db="EMBL/GenBank/DDBJ databases">
        <title>Identification and validation of antigenic proteins from Pajaroellobacter abortibovis using de-novo genome sequence assembly and reverse vaccinology.</title>
        <authorList>
            <person name="Welly B.T."/>
            <person name="Miller M.R."/>
            <person name="Stott J.L."/>
            <person name="Blanchard M.T."/>
            <person name="Islas-Trejo A.D."/>
            <person name="O'Rourke S.M."/>
            <person name="Young A.E."/>
            <person name="Medrano J.F."/>
            <person name="Van Eenennaam A.L."/>
        </authorList>
    </citation>
    <scope>NUCLEOTIDE SEQUENCE [LARGE SCALE GENOMIC DNA]</scope>
    <source>
        <strain evidence="9 10">BTF92-0548A/99-0131</strain>
    </source>
</reference>
<dbReference type="EMBL" id="CP016908">
    <property type="protein sequence ID" value="APS00442.1"/>
    <property type="molecule type" value="Genomic_DNA"/>
</dbReference>
<comment type="subcellular location">
    <subcellularLocation>
        <location evidence="1">Membrane</location>
    </subcellularLocation>
</comment>
<dbReference type="NCBIfam" id="TIGR00964">
    <property type="entry name" value="secE_bact"/>
    <property type="match status" value="1"/>
</dbReference>
<keyword evidence="6" id="KW-0811">Translocation</keyword>
<evidence type="ECO:0000256" key="1">
    <source>
        <dbReference type="ARBA" id="ARBA00004370"/>
    </source>
</evidence>
<dbReference type="RefSeq" id="WP_075277108.1">
    <property type="nucleotide sequence ID" value="NZ_CP016908.1"/>
</dbReference>
<evidence type="ECO:0000256" key="8">
    <source>
        <dbReference type="SAM" id="Phobius"/>
    </source>
</evidence>
<accession>A0A1L6MY58</accession>
<dbReference type="InterPro" id="IPR038379">
    <property type="entry name" value="SecE_sf"/>
</dbReference>
<keyword evidence="4" id="KW-0653">Protein transport</keyword>
<keyword evidence="5 8" id="KW-1133">Transmembrane helix</keyword>
<dbReference type="Pfam" id="PF00584">
    <property type="entry name" value="SecE"/>
    <property type="match status" value="1"/>
</dbReference>
<dbReference type="GO" id="GO:0006886">
    <property type="term" value="P:intracellular protein transport"/>
    <property type="evidence" value="ECO:0007669"/>
    <property type="project" value="InterPro"/>
</dbReference>
<evidence type="ECO:0000313" key="10">
    <source>
        <dbReference type="Proteomes" id="UP000185544"/>
    </source>
</evidence>
<feature type="transmembrane region" description="Helical" evidence="8">
    <location>
        <begin position="151"/>
        <end position="171"/>
    </location>
</feature>
<keyword evidence="3 8" id="KW-0812">Transmembrane</keyword>
<evidence type="ECO:0000256" key="2">
    <source>
        <dbReference type="ARBA" id="ARBA00022448"/>
    </source>
</evidence>
<keyword evidence="10" id="KW-1185">Reference proteome</keyword>
<feature type="transmembrane region" description="Helical" evidence="8">
    <location>
        <begin position="61"/>
        <end position="81"/>
    </location>
</feature>
<evidence type="ECO:0000256" key="7">
    <source>
        <dbReference type="ARBA" id="ARBA00023136"/>
    </source>
</evidence>
<dbReference type="GO" id="GO:0016020">
    <property type="term" value="C:membrane"/>
    <property type="evidence" value="ECO:0007669"/>
    <property type="project" value="UniProtKB-SubCell"/>
</dbReference>
<dbReference type="AlphaFoldDB" id="A0A1L6MY58"/>
<evidence type="ECO:0000256" key="6">
    <source>
        <dbReference type="ARBA" id="ARBA00023010"/>
    </source>
</evidence>
<sequence length="181" mass="20436">MSFIKEQEEGVADPTCSEDRERLRSEDLVCLTAVSPVPLPEREEEEREYPFTQRCFRYRKFVYSVYFAGGMGVAFLIAKIGKLLSVDLSRRGLIVREITDEWIVAFAISVGILTMWQCCKRATICDFVNSVANELSQVTWPPQEEVAKNTIVVVAAAALATFFFAVMDHFWGLATNLVYSG</sequence>
<evidence type="ECO:0000313" key="9">
    <source>
        <dbReference type="EMBL" id="APS00442.1"/>
    </source>
</evidence>
<dbReference type="Proteomes" id="UP000185544">
    <property type="component" value="Chromosome"/>
</dbReference>
<dbReference type="GO" id="GO:0006605">
    <property type="term" value="P:protein targeting"/>
    <property type="evidence" value="ECO:0007669"/>
    <property type="project" value="InterPro"/>
</dbReference>
<organism evidence="9 10">
    <name type="scientific">Pajaroellobacter abortibovis</name>
    <dbReference type="NCBI Taxonomy" id="1882918"/>
    <lineage>
        <taxon>Bacteria</taxon>
        <taxon>Pseudomonadati</taxon>
        <taxon>Myxococcota</taxon>
        <taxon>Polyangia</taxon>
        <taxon>Polyangiales</taxon>
        <taxon>Polyangiaceae</taxon>
    </lineage>
</organism>
<dbReference type="GO" id="GO:0009306">
    <property type="term" value="P:protein secretion"/>
    <property type="evidence" value="ECO:0007669"/>
    <property type="project" value="InterPro"/>
</dbReference>
<feature type="transmembrane region" description="Helical" evidence="8">
    <location>
        <begin position="101"/>
        <end position="119"/>
    </location>
</feature>
<dbReference type="Gene3D" id="1.20.5.1030">
    <property type="entry name" value="Preprotein translocase secy subunit"/>
    <property type="match status" value="1"/>
</dbReference>
<evidence type="ECO:0000256" key="4">
    <source>
        <dbReference type="ARBA" id="ARBA00022927"/>
    </source>
</evidence>
<proteinExistence type="predicted"/>
<keyword evidence="7 8" id="KW-0472">Membrane</keyword>
<dbReference type="KEGG" id="pabo:BCY86_06930"/>
<dbReference type="STRING" id="1882918.BCY86_06930"/>
<protein>
    <submittedName>
        <fullName evidence="9">Preprotein translocase subunit SecE</fullName>
    </submittedName>
</protein>
<dbReference type="GO" id="GO:0008320">
    <property type="term" value="F:protein transmembrane transporter activity"/>
    <property type="evidence" value="ECO:0007669"/>
    <property type="project" value="InterPro"/>
</dbReference>
<keyword evidence="2" id="KW-0813">Transport</keyword>
<dbReference type="OrthoDB" id="9799073at2"/>
<gene>
    <name evidence="9" type="ORF">BCY86_06930</name>
</gene>
<dbReference type="InterPro" id="IPR001901">
    <property type="entry name" value="Translocase_SecE/Sec61-g"/>
</dbReference>
<evidence type="ECO:0000256" key="3">
    <source>
        <dbReference type="ARBA" id="ARBA00022692"/>
    </source>
</evidence>